<comment type="subcellular location">
    <subcellularLocation>
        <location evidence="7">Cytoplasm</location>
    </subcellularLocation>
</comment>
<evidence type="ECO:0000256" key="1">
    <source>
        <dbReference type="ARBA" id="ARBA00000815"/>
    </source>
</evidence>
<dbReference type="PANTHER" id="PTHR30457:SF12">
    <property type="entry name" value="5'_3'-NUCLEOTIDASE SURE"/>
    <property type="match status" value="1"/>
</dbReference>
<sequence length="245" mass="26534">MRILISNDDGIEAEGICALYDALSGDAELVVVAPDCQRSASSHGISLHQPLRIRAVDVPGIQEAYATSGTPVDCVKWALSTLHRKTPFDMMLSGINAGANLASDVLYSGTVAAAGEAALQGVPSIAFSAVGPPFDFRQAAVAARRIFQLLNSVELPKETFLNVNFPTTLKSTEHVWTVLGVRKYHDKFAVELDAEGNEVYRYDGEIIDEKGDGTNDIDAVAAGYISITPLQYRFMNEQFYAQMKS</sequence>
<dbReference type="InterPro" id="IPR002828">
    <property type="entry name" value="SurE-like_Pase/nucleotidase"/>
</dbReference>
<dbReference type="SUPFAM" id="SSF64167">
    <property type="entry name" value="SurE-like"/>
    <property type="match status" value="1"/>
</dbReference>
<proteinExistence type="inferred from homology"/>
<accession>A0ABW4JGG7</accession>
<comment type="function">
    <text evidence="7">Nucleotidase that shows phosphatase activity on nucleoside 5'-monophosphates.</text>
</comment>
<comment type="cofactor">
    <cofactor evidence="7">
        <name>a divalent metal cation</name>
        <dbReference type="ChEBI" id="CHEBI:60240"/>
    </cofactor>
    <text evidence="7">Binds 1 divalent metal cation per subunit.</text>
</comment>
<evidence type="ECO:0000256" key="4">
    <source>
        <dbReference type="ARBA" id="ARBA00022723"/>
    </source>
</evidence>
<dbReference type="InterPro" id="IPR036523">
    <property type="entry name" value="SurE-like_sf"/>
</dbReference>
<dbReference type="NCBIfam" id="TIGR00087">
    <property type="entry name" value="surE"/>
    <property type="match status" value="1"/>
</dbReference>
<evidence type="ECO:0000313" key="9">
    <source>
        <dbReference type="EMBL" id="MFD1674438.1"/>
    </source>
</evidence>
<keyword evidence="3 7" id="KW-0963">Cytoplasm</keyword>
<comment type="similarity">
    <text evidence="2 7">Belongs to the SurE nucleotidase family.</text>
</comment>
<feature type="binding site" evidence="7">
    <location>
        <position position="39"/>
    </location>
    <ligand>
        <name>a divalent metal cation</name>
        <dbReference type="ChEBI" id="CHEBI:60240"/>
    </ligand>
</feature>
<evidence type="ECO:0000256" key="3">
    <source>
        <dbReference type="ARBA" id="ARBA00022490"/>
    </source>
</evidence>
<feature type="domain" description="Survival protein SurE-like phosphatase/nucleotidase" evidence="8">
    <location>
        <begin position="3"/>
        <end position="185"/>
    </location>
</feature>
<dbReference type="GO" id="GO:0008254">
    <property type="term" value="F:3'-nucleotidase activity"/>
    <property type="evidence" value="ECO:0007669"/>
    <property type="project" value="UniProtKB-EC"/>
</dbReference>
<feature type="binding site" evidence="7">
    <location>
        <position position="96"/>
    </location>
    <ligand>
        <name>a divalent metal cation</name>
        <dbReference type="ChEBI" id="CHEBI:60240"/>
    </ligand>
</feature>
<keyword evidence="10" id="KW-1185">Reference proteome</keyword>
<evidence type="ECO:0000256" key="2">
    <source>
        <dbReference type="ARBA" id="ARBA00011062"/>
    </source>
</evidence>
<keyword evidence="6 7" id="KW-0378">Hydrolase</keyword>
<evidence type="ECO:0000256" key="5">
    <source>
        <dbReference type="ARBA" id="ARBA00022741"/>
    </source>
</evidence>
<dbReference type="Gene3D" id="3.40.1210.10">
    <property type="entry name" value="Survival protein SurE-like phosphatase/nucleotidase"/>
    <property type="match status" value="1"/>
</dbReference>
<dbReference type="Pfam" id="PF01975">
    <property type="entry name" value="SurE"/>
    <property type="match status" value="1"/>
</dbReference>
<evidence type="ECO:0000256" key="6">
    <source>
        <dbReference type="ARBA" id="ARBA00022801"/>
    </source>
</evidence>
<dbReference type="EC" id="3.1.3.5" evidence="7"/>
<name>A0ABW4JGG7_9BACL</name>
<gene>
    <name evidence="7 9" type="primary">surE</name>
    <name evidence="9" type="ORF">ACFSB2_06925</name>
</gene>
<dbReference type="GO" id="GO:0008253">
    <property type="term" value="F:5'-nucleotidase activity"/>
    <property type="evidence" value="ECO:0007669"/>
    <property type="project" value="UniProtKB-EC"/>
</dbReference>
<organism evidence="9 10">
    <name type="scientific">Alicyclobacillus fodiniaquatilis</name>
    <dbReference type="NCBI Taxonomy" id="1661150"/>
    <lineage>
        <taxon>Bacteria</taxon>
        <taxon>Bacillati</taxon>
        <taxon>Bacillota</taxon>
        <taxon>Bacilli</taxon>
        <taxon>Bacillales</taxon>
        <taxon>Alicyclobacillaceae</taxon>
        <taxon>Alicyclobacillus</taxon>
    </lineage>
</organism>
<keyword evidence="5 7" id="KW-0547">Nucleotide-binding</keyword>
<dbReference type="InterPro" id="IPR030048">
    <property type="entry name" value="SurE"/>
</dbReference>
<evidence type="ECO:0000259" key="8">
    <source>
        <dbReference type="Pfam" id="PF01975"/>
    </source>
</evidence>
<dbReference type="Proteomes" id="UP001597079">
    <property type="component" value="Unassembled WGS sequence"/>
</dbReference>
<dbReference type="RefSeq" id="WP_377942306.1">
    <property type="nucleotide sequence ID" value="NZ_JBHUCX010000020.1"/>
</dbReference>
<comment type="catalytic activity">
    <reaction evidence="1 7">
        <text>a ribonucleoside 5'-phosphate + H2O = a ribonucleoside + phosphate</text>
        <dbReference type="Rhea" id="RHEA:12484"/>
        <dbReference type="ChEBI" id="CHEBI:15377"/>
        <dbReference type="ChEBI" id="CHEBI:18254"/>
        <dbReference type="ChEBI" id="CHEBI:43474"/>
        <dbReference type="ChEBI" id="CHEBI:58043"/>
        <dbReference type="EC" id="3.1.3.5"/>
    </reaction>
</comment>
<dbReference type="PANTHER" id="PTHR30457">
    <property type="entry name" value="5'-NUCLEOTIDASE SURE"/>
    <property type="match status" value="1"/>
</dbReference>
<reference evidence="10" key="1">
    <citation type="journal article" date="2019" name="Int. J. Syst. Evol. Microbiol.">
        <title>The Global Catalogue of Microorganisms (GCM) 10K type strain sequencing project: providing services to taxonomists for standard genome sequencing and annotation.</title>
        <authorList>
            <consortium name="The Broad Institute Genomics Platform"/>
            <consortium name="The Broad Institute Genome Sequencing Center for Infectious Disease"/>
            <person name="Wu L."/>
            <person name="Ma J."/>
        </authorList>
    </citation>
    <scope>NUCLEOTIDE SEQUENCE [LARGE SCALE GENOMIC DNA]</scope>
    <source>
        <strain evidence="10">CGMCC 1.12286</strain>
    </source>
</reference>
<evidence type="ECO:0000313" key="10">
    <source>
        <dbReference type="Proteomes" id="UP001597079"/>
    </source>
</evidence>
<feature type="binding site" evidence="7">
    <location>
        <position position="9"/>
    </location>
    <ligand>
        <name>a divalent metal cation</name>
        <dbReference type="ChEBI" id="CHEBI:60240"/>
    </ligand>
</feature>
<comment type="caution">
    <text evidence="9">The sequence shown here is derived from an EMBL/GenBank/DDBJ whole genome shotgun (WGS) entry which is preliminary data.</text>
</comment>
<evidence type="ECO:0000256" key="7">
    <source>
        <dbReference type="HAMAP-Rule" id="MF_00060"/>
    </source>
</evidence>
<protein>
    <recommendedName>
        <fullName evidence="7">5'-nucleotidase SurE</fullName>
        <ecNumber evidence="7">3.1.3.5</ecNumber>
    </recommendedName>
    <alternativeName>
        <fullName evidence="7">Nucleoside 5'-monophosphate phosphohydrolase</fullName>
    </alternativeName>
</protein>
<dbReference type="HAMAP" id="MF_00060">
    <property type="entry name" value="SurE"/>
    <property type="match status" value="1"/>
</dbReference>
<keyword evidence="4 7" id="KW-0479">Metal-binding</keyword>
<dbReference type="EMBL" id="JBHUCX010000020">
    <property type="protein sequence ID" value="MFD1674438.1"/>
    <property type="molecule type" value="Genomic_DNA"/>
</dbReference>
<feature type="binding site" evidence="7">
    <location>
        <position position="8"/>
    </location>
    <ligand>
        <name>a divalent metal cation</name>
        <dbReference type="ChEBI" id="CHEBI:60240"/>
    </ligand>
</feature>